<dbReference type="PANTHER" id="PTHR35971:SF5">
    <property type="entry name" value="OBSCURIN LIKE CYTOSKELETAL ADAPTOR 1"/>
    <property type="match status" value="1"/>
</dbReference>
<dbReference type="GO" id="GO:0005737">
    <property type="term" value="C:cytoplasm"/>
    <property type="evidence" value="ECO:0007669"/>
    <property type="project" value="UniProtKB-SubCell"/>
</dbReference>
<evidence type="ECO:0000259" key="7">
    <source>
        <dbReference type="PROSITE" id="PS50835"/>
    </source>
</evidence>
<evidence type="ECO:0000313" key="9">
    <source>
        <dbReference type="Proteomes" id="UP000265160"/>
    </source>
</evidence>
<sequence length="106" mass="11550">GQRVPELESQTVVEGKSVLFSCEVSSPNVPVTWKKGNTVVEEGERCIVTKKGPSHTLQIKKLHLEDAGEFSCITRGKKTTAKAASFLQERITKCRSRGGKHSSPAL</sequence>
<reference evidence="8 9" key="1">
    <citation type="journal article" date="2014" name="Nature">
        <title>The genomic substrate for adaptive radiation in African cichlid fish.</title>
        <authorList>
            <person name="Brawand D."/>
            <person name="Wagner C.E."/>
            <person name="Li Y.I."/>
            <person name="Malinsky M."/>
            <person name="Keller I."/>
            <person name="Fan S."/>
            <person name="Simakov O."/>
            <person name="Ng A.Y."/>
            <person name="Lim Z.W."/>
            <person name="Bezault E."/>
            <person name="Turner-Maier J."/>
            <person name="Johnson J."/>
            <person name="Alcazar R."/>
            <person name="Noh H.J."/>
            <person name="Russell P."/>
            <person name="Aken B."/>
            <person name="Alfoldi J."/>
            <person name="Amemiya C."/>
            <person name="Azzouzi N."/>
            <person name="Baroiller J.F."/>
            <person name="Barloy-Hubler F."/>
            <person name="Berlin A."/>
            <person name="Bloomquist R."/>
            <person name="Carleton K.L."/>
            <person name="Conte M.A."/>
            <person name="D'Cotta H."/>
            <person name="Eshel O."/>
            <person name="Gaffney L."/>
            <person name="Galibert F."/>
            <person name="Gante H.F."/>
            <person name="Gnerre S."/>
            <person name="Greuter L."/>
            <person name="Guyon R."/>
            <person name="Haddad N.S."/>
            <person name="Haerty W."/>
            <person name="Harris R.M."/>
            <person name="Hofmann H.A."/>
            <person name="Hourlier T."/>
            <person name="Hulata G."/>
            <person name="Jaffe D.B."/>
            <person name="Lara M."/>
            <person name="Lee A.P."/>
            <person name="MacCallum I."/>
            <person name="Mwaiko S."/>
            <person name="Nikaido M."/>
            <person name="Nishihara H."/>
            <person name="Ozouf-Costaz C."/>
            <person name="Penman D.J."/>
            <person name="Przybylski D."/>
            <person name="Rakotomanga M."/>
            <person name="Renn S.C.P."/>
            <person name="Ribeiro F.J."/>
            <person name="Ron M."/>
            <person name="Salzburger W."/>
            <person name="Sanchez-Pulido L."/>
            <person name="Santos M.E."/>
            <person name="Searle S."/>
            <person name="Sharpe T."/>
            <person name="Swofford R."/>
            <person name="Tan F.J."/>
            <person name="Williams L."/>
            <person name="Young S."/>
            <person name="Yin S."/>
            <person name="Okada N."/>
            <person name="Kocher T.D."/>
            <person name="Miska E.A."/>
            <person name="Lander E.S."/>
            <person name="Venkatesh B."/>
            <person name="Fernald R.D."/>
            <person name="Meyer A."/>
            <person name="Ponting C.P."/>
            <person name="Streelman J.T."/>
            <person name="Lindblad-Toh K."/>
            <person name="Seehausen O."/>
            <person name="Di Palma F."/>
        </authorList>
    </citation>
    <scope>NUCLEOTIDE SEQUENCE</scope>
</reference>
<dbReference type="AlphaFoldDB" id="A0A3P9B1E2"/>
<evidence type="ECO:0000256" key="6">
    <source>
        <dbReference type="ARBA" id="ARBA00023319"/>
    </source>
</evidence>
<dbReference type="PROSITE" id="PS50835">
    <property type="entry name" value="IG_LIKE"/>
    <property type="match status" value="1"/>
</dbReference>
<dbReference type="Ensembl" id="ENSMZET00005003680.1">
    <property type="protein sequence ID" value="ENSMZEP00005003547.1"/>
    <property type="gene ID" value="ENSMZEG00005002727.1"/>
</dbReference>
<keyword evidence="3" id="KW-0597">Phosphoprotein</keyword>
<evidence type="ECO:0000256" key="5">
    <source>
        <dbReference type="ARBA" id="ARBA00023157"/>
    </source>
</evidence>
<dbReference type="InterPro" id="IPR003598">
    <property type="entry name" value="Ig_sub2"/>
</dbReference>
<dbReference type="Pfam" id="PF07679">
    <property type="entry name" value="I-set"/>
    <property type="match status" value="1"/>
</dbReference>
<protein>
    <recommendedName>
        <fullName evidence="7">Ig-like domain-containing protein</fullName>
    </recommendedName>
</protein>
<dbReference type="SMART" id="SM00409">
    <property type="entry name" value="IG"/>
    <property type="match status" value="1"/>
</dbReference>
<comment type="subcellular location">
    <subcellularLocation>
        <location evidence="1">Cytoplasm</location>
    </subcellularLocation>
</comment>
<evidence type="ECO:0000256" key="3">
    <source>
        <dbReference type="ARBA" id="ARBA00022553"/>
    </source>
</evidence>
<reference evidence="8" key="3">
    <citation type="submission" date="2025-09" db="UniProtKB">
        <authorList>
            <consortium name="Ensembl"/>
        </authorList>
    </citation>
    <scope>IDENTIFICATION</scope>
</reference>
<dbReference type="STRING" id="106582.ENSMZEP00005003547"/>
<accession>A0A3P9B1E2</accession>
<dbReference type="CDD" id="cd00096">
    <property type="entry name" value="Ig"/>
    <property type="match status" value="1"/>
</dbReference>
<proteinExistence type="predicted"/>
<dbReference type="Proteomes" id="UP000265160">
    <property type="component" value="LG23"/>
</dbReference>
<evidence type="ECO:0000256" key="4">
    <source>
        <dbReference type="ARBA" id="ARBA00022737"/>
    </source>
</evidence>
<evidence type="ECO:0000256" key="1">
    <source>
        <dbReference type="ARBA" id="ARBA00004496"/>
    </source>
</evidence>
<dbReference type="SMART" id="SM00408">
    <property type="entry name" value="IGc2"/>
    <property type="match status" value="1"/>
</dbReference>
<dbReference type="Gene3D" id="2.60.40.10">
    <property type="entry name" value="Immunoglobulins"/>
    <property type="match status" value="1"/>
</dbReference>
<feature type="domain" description="Ig-like" evidence="7">
    <location>
        <begin position="5"/>
        <end position="92"/>
    </location>
</feature>
<dbReference type="InterPro" id="IPR007110">
    <property type="entry name" value="Ig-like_dom"/>
</dbReference>
<keyword evidence="5" id="KW-1015">Disulfide bond</keyword>
<dbReference type="InterPro" id="IPR036179">
    <property type="entry name" value="Ig-like_dom_sf"/>
</dbReference>
<dbReference type="InterPro" id="IPR003599">
    <property type="entry name" value="Ig_sub"/>
</dbReference>
<keyword evidence="2" id="KW-0963">Cytoplasm</keyword>
<evidence type="ECO:0000256" key="2">
    <source>
        <dbReference type="ARBA" id="ARBA00022490"/>
    </source>
</evidence>
<keyword evidence="6" id="KW-0393">Immunoglobulin domain</keyword>
<name>A0A3P9B1E2_9CICH</name>
<keyword evidence="4" id="KW-0677">Repeat</keyword>
<dbReference type="SUPFAM" id="SSF48726">
    <property type="entry name" value="Immunoglobulin"/>
    <property type="match status" value="1"/>
</dbReference>
<dbReference type="FunFam" id="2.60.40.10:FF:000211">
    <property type="entry name" value="Obscurin-like protein 1"/>
    <property type="match status" value="1"/>
</dbReference>
<evidence type="ECO:0000313" key="8">
    <source>
        <dbReference type="Ensembl" id="ENSMZEP00005003547.1"/>
    </source>
</evidence>
<keyword evidence="9" id="KW-1185">Reference proteome</keyword>
<dbReference type="InterPro" id="IPR013098">
    <property type="entry name" value="Ig_I-set"/>
</dbReference>
<organism evidence="8 9">
    <name type="scientific">Maylandia zebra</name>
    <name type="common">zebra mbuna</name>
    <dbReference type="NCBI Taxonomy" id="106582"/>
    <lineage>
        <taxon>Eukaryota</taxon>
        <taxon>Metazoa</taxon>
        <taxon>Chordata</taxon>
        <taxon>Craniata</taxon>
        <taxon>Vertebrata</taxon>
        <taxon>Euteleostomi</taxon>
        <taxon>Actinopterygii</taxon>
        <taxon>Neopterygii</taxon>
        <taxon>Teleostei</taxon>
        <taxon>Neoteleostei</taxon>
        <taxon>Acanthomorphata</taxon>
        <taxon>Ovalentaria</taxon>
        <taxon>Cichlomorphae</taxon>
        <taxon>Cichliformes</taxon>
        <taxon>Cichlidae</taxon>
        <taxon>African cichlids</taxon>
        <taxon>Pseudocrenilabrinae</taxon>
        <taxon>Haplochromini</taxon>
        <taxon>Maylandia</taxon>
        <taxon>Maylandia zebra complex</taxon>
    </lineage>
</organism>
<dbReference type="PANTHER" id="PTHR35971">
    <property type="entry name" value="SI:DKEY-31G6.6"/>
    <property type="match status" value="1"/>
</dbReference>
<reference evidence="8" key="2">
    <citation type="submission" date="2025-08" db="UniProtKB">
        <authorList>
            <consortium name="Ensembl"/>
        </authorList>
    </citation>
    <scope>IDENTIFICATION</scope>
</reference>
<dbReference type="InterPro" id="IPR013783">
    <property type="entry name" value="Ig-like_fold"/>
</dbReference>
<dbReference type="InterPro" id="IPR052385">
    <property type="entry name" value="Obscurin/Obscurin-like_Reg"/>
</dbReference>